<evidence type="ECO:0000256" key="10">
    <source>
        <dbReference type="ARBA" id="ARBA00031367"/>
    </source>
</evidence>
<dbReference type="InterPro" id="IPR036291">
    <property type="entry name" value="NAD(P)-bd_dom_sf"/>
</dbReference>
<dbReference type="Gene3D" id="3.90.25.10">
    <property type="entry name" value="UDP-galactose 4-epimerase, domain 1"/>
    <property type="match status" value="1"/>
</dbReference>
<dbReference type="Pfam" id="PF01370">
    <property type="entry name" value="Epimerase"/>
    <property type="match status" value="1"/>
</dbReference>
<evidence type="ECO:0000256" key="6">
    <source>
        <dbReference type="ARBA" id="ARBA00018569"/>
    </source>
</evidence>
<keyword evidence="13" id="KW-0614">Plasmid</keyword>
<dbReference type="InterPro" id="IPR020904">
    <property type="entry name" value="Sc_DH/Rdtase_CS"/>
</dbReference>
<evidence type="ECO:0000259" key="12">
    <source>
        <dbReference type="Pfam" id="PF01370"/>
    </source>
</evidence>
<organism evidence="13 14">
    <name type="scientific">Tautonia plasticadhaerens</name>
    <dbReference type="NCBI Taxonomy" id="2527974"/>
    <lineage>
        <taxon>Bacteria</taxon>
        <taxon>Pseudomonadati</taxon>
        <taxon>Planctomycetota</taxon>
        <taxon>Planctomycetia</taxon>
        <taxon>Isosphaerales</taxon>
        <taxon>Isosphaeraceae</taxon>
        <taxon>Tautonia</taxon>
    </lineage>
</organism>
<comment type="pathway">
    <text evidence="3">Carbohydrate metabolism; galactose metabolism.</text>
</comment>
<dbReference type="PROSITE" id="PS00061">
    <property type="entry name" value="ADH_SHORT"/>
    <property type="match status" value="1"/>
</dbReference>
<keyword evidence="7" id="KW-0520">NAD</keyword>
<dbReference type="InterPro" id="IPR001509">
    <property type="entry name" value="Epimerase_deHydtase"/>
</dbReference>
<evidence type="ECO:0000256" key="7">
    <source>
        <dbReference type="ARBA" id="ARBA00023027"/>
    </source>
</evidence>
<proteinExistence type="inferred from homology"/>
<keyword evidence="9" id="KW-0119">Carbohydrate metabolism</keyword>
<evidence type="ECO:0000313" key="13">
    <source>
        <dbReference type="EMBL" id="QDV39612.1"/>
    </source>
</evidence>
<dbReference type="Gene3D" id="3.40.50.720">
    <property type="entry name" value="NAD(P)-binding Rossmann-like Domain"/>
    <property type="match status" value="1"/>
</dbReference>
<keyword evidence="8 13" id="KW-0413">Isomerase</keyword>
<dbReference type="InterPro" id="IPR005886">
    <property type="entry name" value="UDP_G4E"/>
</dbReference>
<geneLocation type="plasmid" evidence="14">
    <name>pelp_4</name>
</geneLocation>
<evidence type="ECO:0000256" key="9">
    <source>
        <dbReference type="ARBA" id="ARBA00023277"/>
    </source>
</evidence>
<reference evidence="13 14" key="1">
    <citation type="submission" date="2019-02" db="EMBL/GenBank/DDBJ databases">
        <title>Deep-cultivation of Planctomycetes and their phenomic and genomic characterization uncovers novel biology.</title>
        <authorList>
            <person name="Wiegand S."/>
            <person name="Jogler M."/>
            <person name="Boedeker C."/>
            <person name="Pinto D."/>
            <person name="Vollmers J."/>
            <person name="Rivas-Marin E."/>
            <person name="Kohn T."/>
            <person name="Peeters S.H."/>
            <person name="Heuer A."/>
            <person name="Rast P."/>
            <person name="Oberbeckmann S."/>
            <person name="Bunk B."/>
            <person name="Jeske O."/>
            <person name="Meyerdierks A."/>
            <person name="Storesund J.E."/>
            <person name="Kallscheuer N."/>
            <person name="Luecker S."/>
            <person name="Lage O.M."/>
            <person name="Pohl T."/>
            <person name="Merkel B.J."/>
            <person name="Hornburger P."/>
            <person name="Mueller R.-W."/>
            <person name="Bruemmer F."/>
            <person name="Labrenz M."/>
            <person name="Spormann A.M."/>
            <person name="Op den Camp H."/>
            <person name="Overmann J."/>
            <person name="Amann R."/>
            <person name="Jetten M.S.M."/>
            <person name="Mascher T."/>
            <person name="Medema M.H."/>
            <person name="Devos D.P."/>
            <person name="Kaster A.-K."/>
            <person name="Ovreas L."/>
            <person name="Rohde M."/>
            <person name="Galperin M.Y."/>
            <person name="Jogler C."/>
        </authorList>
    </citation>
    <scope>NUCLEOTIDE SEQUENCE [LARGE SCALE GENOMIC DNA]</scope>
    <source>
        <strain evidence="13 14">ElP</strain>
        <plasmid evidence="14">pelp_4</plasmid>
    </source>
</reference>
<comment type="cofactor">
    <cofactor evidence="2">
        <name>NAD(+)</name>
        <dbReference type="ChEBI" id="CHEBI:57540"/>
    </cofactor>
</comment>
<dbReference type="KEGG" id="tpla:ElP_75830"/>
<dbReference type="EC" id="5.1.3.2" evidence="5"/>
<evidence type="ECO:0000313" key="14">
    <source>
        <dbReference type="Proteomes" id="UP000317835"/>
    </source>
</evidence>
<dbReference type="PROSITE" id="PS51257">
    <property type="entry name" value="PROKAR_LIPOPROTEIN"/>
    <property type="match status" value="1"/>
</dbReference>
<dbReference type="EMBL" id="CP036430">
    <property type="protein sequence ID" value="QDV39612.1"/>
    <property type="molecule type" value="Genomic_DNA"/>
</dbReference>
<gene>
    <name evidence="13" type="primary">galE_1</name>
    <name evidence="13" type="ORF">ElP_75830</name>
</gene>
<protein>
    <recommendedName>
        <fullName evidence="6">UDP-glucose 4-epimerase</fullName>
        <ecNumber evidence="5">5.1.3.2</ecNumber>
    </recommendedName>
    <alternativeName>
        <fullName evidence="11">Galactowaldenase</fullName>
    </alternativeName>
    <alternativeName>
        <fullName evidence="10">UDP-galactose 4-epimerase</fullName>
    </alternativeName>
</protein>
<dbReference type="PANTHER" id="PTHR43725">
    <property type="entry name" value="UDP-GLUCOSE 4-EPIMERASE"/>
    <property type="match status" value="1"/>
</dbReference>
<evidence type="ECO:0000256" key="8">
    <source>
        <dbReference type="ARBA" id="ARBA00023235"/>
    </source>
</evidence>
<dbReference type="RefSeq" id="WP_145279833.1">
    <property type="nucleotide sequence ID" value="NZ_CP036430.1"/>
</dbReference>
<evidence type="ECO:0000256" key="1">
    <source>
        <dbReference type="ARBA" id="ARBA00000083"/>
    </source>
</evidence>
<name>A0A518HFI8_9BACT</name>
<dbReference type="CDD" id="cd05247">
    <property type="entry name" value="UDP_G4E_1_SDR_e"/>
    <property type="match status" value="1"/>
</dbReference>
<dbReference type="NCBIfam" id="TIGR01179">
    <property type="entry name" value="galE"/>
    <property type="match status" value="1"/>
</dbReference>
<dbReference type="PANTHER" id="PTHR43725:SF53">
    <property type="entry name" value="UDP-ARABINOSE 4-EPIMERASE 1"/>
    <property type="match status" value="1"/>
</dbReference>
<evidence type="ECO:0000256" key="11">
    <source>
        <dbReference type="ARBA" id="ARBA00033067"/>
    </source>
</evidence>
<accession>A0A518HFI8</accession>
<evidence type="ECO:0000256" key="2">
    <source>
        <dbReference type="ARBA" id="ARBA00001911"/>
    </source>
</evidence>
<feature type="domain" description="NAD-dependent epimerase/dehydratase" evidence="12">
    <location>
        <begin position="3"/>
        <end position="250"/>
    </location>
</feature>
<evidence type="ECO:0000256" key="4">
    <source>
        <dbReference type="ARBA" id="ARBA00007637"/>
    </source>
</evidence>
<evidence type="ECO:0000256" key="3">
    <source>
        <dbReference type="ARBA" id="ARBA00004947"/>
    </source>
</evidence>
<evidence type="ECO:0000256" key="5">
    <source>
        <dbReference type="ARBA" id="ARBA00013189"/>
    </source>
</evidence>
<comment type="similarity">
    <text evidence="4">Belongs to the NAD(P)-dependent epimerase/dehydratase family.</text>
</comment>
<dbReference type="GO" id="GO:0033499">
    <property type="term" value="P:galactose catabolic process via UDP-galactose, Leloir pathway"/>
    <property type="evidence" value="ECO:0007669"/>
    <property type="project" value="TreeGrafter"/>
</dbReference>
<dbReference type="Proteomes" id="UP000317835">
    <property type="component" value="Plasmid pElP_4"/>
</dbReference>
<dbReference type="UniPathway" id="UPA00214"/>
<dbReference type="GO" id="GO:0003978">
    <property type="term" value="F:UDP-glucose 4-epimerase activity"/>
    <property type="evidence" value="ECO:0007669"/>
    <property type="project" value="UniProtKB-EC"/>
</dbReference>
<comment type="catalytic activity">
    <reaction evidence="1">
        <text>UDP-alpha-D-glucose = UDP-alpha-D-galactose</text>
        <dbReference type="Rhea" id="RHEA:22168"/>
        <dbReference type="ChEBI" id="CHEBI:58885"/>
        <dbReference type="ChEBI" id="CHEBI:66914"/>
        <dbReference type="EC" id="5.1.3.2"/>
    </reaction>
</comment>
<dbReference type="AlphaFoldDB" id="A0A518HFI8"/>
<sequence length="329" mass="35808">MKILLTGGAGYIGGACLRWLIRHGHDPIAYDDLSEGNRSAVPEGRLVVGDILDRDRLASALRDHRAEAVMHFAALASVPDSIADPDNYYRVNVLGTKSVLDAMRDAGVPRIVFSSTAATYGFRAEMPLTEDAPQLPETPYGTTKLAAERMIMDYARAYGLGYAILRYFNASGADECGEHGEDRRCESHLIPLTLQVAAGRRASLDICGDDWPTRDGTCVRDYVHTDDLAEAHRLAVEAIGPGVGRIYNLGSGAGATVLEVLRACEASVGRPIPHRVAPRRPGDPAVLIATPEKINRELGWSPRRSDIRTIVEAAWRWHCGHPDGYGDRS</sequence>
<dbReference type="OrthoDB" id="258549at2"/>
<dbReference type="SUPFAM" id="SSF51735">
    <property type="entry name" value="NAD(P)-binding Rossmann-fold domains"/>
    <property type="match status" value="1"/>
</dbReference>
<keyword evidence="14" id="KW-1185">Reference proteome</keyword>